<keyword evidence="3" id="KW-0808">Transferase</keyword>
<dbReference type="PROSITE" id="PS51750">
    <property type="entry name" value="BRO_N"/>
    <property type="match status" value="1"/>
</dbReference>
<reference evidence="3 4" key="1">
    <citation type="journal article" date="2014" name="Nat. Commun.">
        <title>Klebsormidium flaccidum genome reveals primary factors for plant terrestrial adaptation.</title>
        <authorList>
            <person name="Hori K."/>
            <person name="Maruyama F."/>
            <person name="Fujisawa T."/>
            <person name="Togashi T."/>
            <person name="Yamamoto N."/>
            <person name="Seo M."/>
            <person name="Sato S."/>
            <person name="Yamada T."/>
            <person name="Mori H."/>
            <person name="Tajima N."/>
            <person name="Moriyama T."/>
            <person name="Ikeuchi M."/>
            <person name="Watanabe M."/>
            <person name="Wada H."/>
            <person name="Kobayashi K."/>
            <person name="Saito M."/>
            <person name="Masuda T."/>
            <person name="Sasaki-Sekimoto Y."/>
            <person name="Mashiguchi K."/>
            <person name="Awai K."/>
            <person name="Shimojima M."/>
            <person name="Masuda S."/>
            <person name="Iwai M."/>
            <person name="Nobusawa T."/>
            <person name="Narise T."/>
            <person name="Kondo S."/>
            <person name="Saito H."/>
            <person name="Sato R."/>
            <person name="Murakawa M."/>
            <person name="Ihara Y."/>
            <person name="Oshima-Yamada Y."/>
            <person name="Ohtaka K."/>
            <person name="Satoh M."/>
            <person name="Sonobe K."/>
            <person name="Ishii M."/>
            <person name="Ohtani R."/>
            <person name="Kanamori-Sato M."/>
            <person name="Honoki R."/>
            <person name="Miyazaki D."/>
            <person name="Mochizuki H."/>
            <person name="Umetsu J."/>
            <person name="Higashi K."/>
            <person name="Shibata D."/>
            <person name="Kamiya Y."/>
            <person name="Sato N."/>
            <person name="Nakamura Y."/>
            <person name="Tabata S."/>
            <person name="Ida S."/>
            <person name="Kurokawa K."/>
            <person name="Ohta H."/>
        </authorList>
    </citation>
    <scope>NUCLEOTIDE SEQUENCE [LARGE SCALE GENOMIC DNA]</scope>
    <source>
        <strain evidence="3 4">NIES-2285</strain>
    </source>
</reference>
<proteinExistence type="predicted"/>
<feature type="compositionally biased region" description="Basic and acidic residues" evidence="1">
    <location>
        <begin position="813"/>
        <end position="834"/>
    </location>
</feature>
<dbReference type="PANTHER" id="PTHR36180:SF2">
    <property type="entry name" value="BRO FAMILY PROTEIN"/>
    <property type="match status" value="1"/>
</dbReference>
<feature type="domain" description="Bro-N" evidence="2">
    <location>
        <begin position="514"/>
        <end position="610"/>
    </location>
</feature>
<evidence type="ECO:0000256" key="1">
    <source>
        <dbReference type="SAM" id="MobiDB-lite"/>
    </source>
</evidence>
<accession>A0A1Y1IT27</accession>
<organism evidence="3 4">
    <name type="scientific">Klebsormidium nitens</name>
    <name type="common">Green alga</name>
    <name type="synonym">Ulothrix nitens</name>
    <dbReference type="NCBI Taxonomy" id="105231"/>
    <lineage>
        <taxon>Eukaryota</taxon>
        <taxon>Viridiplantae</taxon>
        <taxon>Streptophyta</taxon>
        <taxon>Klebsormidiophyceae</taxon>
        <taxon>Klebsormidiales</taxon>
        <taxon>Klebsormidiaceae</taxon>
        <taxon>Klebsormidium</taxon>
    </lineage>
</organism>
<dbReference type="GO" id="GO:0016301">
    <property type="term" value="F:kinase activity"/>
    <property type="evidence" value="ECO:0007669"/>
    <property type="project" value="UniProtKB-KW"/>
</dbReference>
<dbReference type="PANTHER" id="PTHR36180">
    <property type="entry name" value="DNA-BINDING PROTEIN-RELATED-RELATED"/>
    <property type="match status" value="1"/>
</dbReference>
<keyword evidence="3" id="KW-0418">Kinase</keyword>
<sequence length="834" mass="93613">MSLSAAAGGGPYSHWARERGQRNTVTLPFLNATMPSTGHLKPSAFRPTEEEGKKVLGGLRLGGKLSFLSAGAHGLAYRATNVSEASHIQFFASLSSDVIGNPQSAPQKVIIKVHRLDKFDDIAAARMECKMQAWIHSQETTFQGAKVRGSEVVPPIFYAGLLDGGEKGMVFITVMGEAPGVVLREFLTRRSNRLTGFEYALIERAILTLWLLGVVHADLHEANIFIDEKSEKVTIIDFGYALILPKARATQVRTALDQGANMNTLWNDKKTGLRMNVNAIQAGRRYDWYNPEAKAARYFRTLVAAEDKPTLSANRAKAWGQQKSASSYHSAHSSGVPVLRKGGKRVRFRETPPQVIRYKTNSSVPVMIPGRKRVSLPPRTPVPKRSPPVAGKGTRQKRQREPSKRQQELLRRLTMSRPGFATSTGGRHYVQNPKTGVWRLSPGVPRKGGRSTRQLKLNSLLTASGHSPRGRAYTKDTKGLWRLVKGPDGYAPRRKPYPFPKGVKSGFVLDRSGGKRYSYKVDIVWDGMRPMFKANDIGTVLGMTNIRATLQSYDEDEKVVKTVDSLGGMQETTYLTERGLYRLLMQSRKPAARPFQKWVVQVIETIRQKGHYDLEAAVYEAKEATRLAEAAAAQKIEELLVEQAKVSKAATDAARHTTLINAFKKGDCLVYFGKIRDEPNSKSLIKIGSTKDLKDRAVGLEREFGAMQIFEVFQVSLYRQFEEFLQGHPRIAEHVYKQPIHNGHYSNREVFKMNSEQVELAVQIAKRHQTTYNDRATTEQLVELELLRYKNSLLQSNLTGTEVKEPIPYYTPPDDRRYTQRRGDKIQRYSSDGK</sequence>
<feature type="region of interest" description="Disordered" evidence="1">
    <location>
        <begin position="369"/>
        <end position="451"/>
    </location>
</feature>
<evidence type="ECO:0000313" key="4">
    <source>
        <dbReference type="Proteomes" id="UP000054558"/>
    </source>
</evidence>
<dbReference type="Proteomes" id="UP000054558">
    <property type="component" value="Unassembled WGS sequence"/>
</dbReference>
<gene>
    <name evidence="3" type="ORF">KFL_010190030</name>
</gene>
<dbReference type="Pfam" id="PF02498">
    <property type="entry name" value="Bro-N"/>
    <property type="match status" value="1"/>
</dbReference>
<feature type="region of interest" description="Disordered" evidence="1">
    <location>
        <begin position="804"/>
        <end position="834"/>
    </location>
</feature>
<dbReference type="Gene3D" id="1.10.510.10">
    <property type="entry name" value="Transferase(Phosphotransferase) domain 1"/>
    <property type="match status" value="1"/>
</dbReference>
<dbReference type="SUPFAM" id="SSF56112">
    <property type="entry name" value="Protein kinase-like (PK-like)"/>
    <property type="match status" value="1"/>
</dbReference>
<dbReference type="EMBL" id="DF237968">
    <property type="protein sequence ID" value="GAQ92461.1"/>
    <property type="molecule type" value="Genomic_DNA"/>
</dbReference>
<evidence type="ECO:0000313" key="3">
    <source>
        <dbReference type="EMBL" id="GAQ92461.1"/>
    </source>
</evidence>
<keyword evidence="4" id="KW-1185">Reference proteome</keyword>
<dbReference type="OrthoDB" id="7468926at2759"/>
<dbReference type="SMART" id="SM01040">
    <property type="entry name" value="Bro-N"/>
    <property type="match status" value="1"/>
</dbReference>
<protein>
    <submittedName>
        <fullName evidence="3">Protein kinase-like protein containing BRO family, N-terminal domain</fullName>
    </submittedName>
</protein>
<dbReference type="AlphaFoldDB" id="A0A1Y1IT27"/>
<dbReference type="InterPro" id="IPR011009">
    <property type="entry name" value="Kinase-like_dom_sf"/>
</dbReference>
<dbReference type="InterPro" id="IPR003497">
    <property type="entry name" value="BRO_N_domain"/>
</dbReference>
<evidence type="ECO:0000259" key="2">
    <source>
        <dbReference type="PROSITE" id="PS51750"/>
    </source>
</evidence>
<feature type="compositionally biased region" description="Basic and acidic residues" evidence="1">
    <location>
        <begin position="399"/>
        <end position="411"/>
    </location>
</feature>
<name>A0A1Y1IT27_KLENI</name>
<dbReference type="Pfam" id="PF10544">
    <property type="entry name" value="T5orf172"/>
    <property type="match status" value="1"/>
</dbReference>
<dbReference type="InterPro" id="IPR018306">
    <property type="entry name" value="Phage_T5_Orf172_DNA-bd"/>
</dbReference>